<keyword evidence="2" id="KW-1185">Reference proteome</keyword>
<gene>
    <name evidence="1" type="ORF">ACFPOB_31045</name>
</gene>
<dbReference type="Proteomes" id="UP001596053">
    <property type="component" value="Unassembled WGS sequence"/>
</dbReference>
<organism evidence="1 2">
    <name type="scientific">Bosea eneae</name>
    <dbReference type="NCBI Taxonomy" id="151454"/>
    <lineage>
        <taxon>Bacteria</taxon>
        <taxon>Pseudomonadati</taxon>
        <taxon>Pseudomonadota</taxon>
        <taxon>Alphaproteobacteria</taxon>
        <taxon>Hyphomicrobiales</taxon>
        <taxon>Boseaceae</taxon>
        <taxon>Bosea</taxon>
    </lineage>
</organism>
<protein>
    <recommendedName>
        <fullName evidence="3">Restriction endonuclease</fullName>
    </recommendedName>
</protein>
<dbReference type="EMBL" id="JBHSLW010000146">
    <property type="protein sequence ID" value="MFC5423957.1"/>
    <property type="molecule type" value="Genomic_DNA"/>
</dbReference>
<proteinExistence type="predicted"/>
<name>A0ABW0J2E1_9HYPH</name>
<evidence type="ECO:0000313" key="1">
    <source>
        <dbReference type="EMBL" id="MFC5423957.1"/>
    </source>
</evidence>
<reference evidence="2" key="1">
    <citation type="journal article" date="2019" name="Int. J. Syst. Evol. Microbiol.">
        <title>The Global Catalogue of Microorganisms (GCM) 10K type strain sequencing project: providing services to taxonomists for standard genome sequencing and annotation.</title>
        <authorList>
            <consortium name="The Broad Institute Genomics Platform"/>
            <consortium name="The Broad Institute Genome Sequencing Center for Infectious Disease"/>
            <person name="Wu L."/>
            <person name="Ma J."/>
        </authorList>
    </citation>
    <scope>NUCLEOTIDE SEQUENCE [LARGE SCALE GENOMIC DNA]</scope>
    <source>
        <strain evidence="2">NCAIM B.01391</strain>
    </source>
</reference>
<evidence type="ECO:0000313" key="2">
    <source>
        <dbReference type="Proteomes" id="UP001596053"/>
    </source>
</evidence>
<sequence>MMFITNALSPAETLAELLQKSRSTTADTDWFKTKRHDADLCPHFQAIGLQILGSYKAYRAGCHDIQGMRDDGVDILLKYDSDDGAQRVGMQIKSYHEFSEWASGRDKAFVKTLKAQYTEAMQNVGVDHYFLLLCTDAYEHRSQIRMISSEMKTYANLTIVNPEQVRGLTLLSEWDLQAATTRLLCRDDPVLSAAREYFQDVPTLGDVFTLDLLCRAFGGGSKVLEPGDFEDIARAWYESRGGILDMGKVADAVVEMEEGGYIEWVGEIYRVLPEEMPVELCAIYFDLRARNGLAAGDVFAYLVPLLLD</sequence>
<accession>A0ABW0J2E1</accession>
<comment type="caution">
    <text evidence="1">The sequence shown here is derived from an EMBL/GenBank/DDBJ whole genome shotgun (WGS) entry which is preliminary data.</text>
</comment>
<evidence type="ECO:0008006" key="3">
    <source>
        <dbReference type="Google" id="ProtNLM"/>
    </source>
</evidence>